<reference evidence="5 6" key="1">
    <citation type="submission" date="2019-02" db="EMBL/GenBank/DDBJ databases">
        <title>Draft Genome Sequences of Six Type Strains of the Genus Massilia.</title>
        <authorList>
            <person name="Miess H."/>
            <person name="Frediansyhah A."/>
            <person name="Gross H."/>
        </authorList>
    </citation>
    <scope>NUCLEOTIDE SEQUENCE [LARGE SCALE GENOMIC DNA]</scope>
    <source>
        <strain evidence="5 6">DSM 17473</strain>
    </source>
</reference>
<dbReference type="InterPro" id="IPR036291">
    <property type="entry name" value="NAD(P)-bd_dom_sf"/>
</dbReference>
<dbReference type="Proteomes" id="UP000290637">
    <property type="component" value="Chromosome"/>
</dbReference>
<keyword evidence="1" id="KW-0413">Isomerase</keyword>
<organism evidence="5 6">
    <name type="scientific">Pseudoduganella lutea</name>
    <dbReference type="NCBI Taxonomy" id="321985"/>
    <lineage>
        <taxon>Bacteria</taxon>
        <taxon>Pseudomonadati</taxon>
        <taxon>Pseudomonadota</taxon>
        <taxon>Betaproteobacteria</taxon>
        <taxon>Burkholderiales</taxon>
        <taxon>Oxalobacteraceae</taxon>
        <taxon>Telluria group</taxon>
        <taxon>Pseudoduganella</taxon>
    </lineage>
</organism>
<sequence length="203" mass="21456">MSKLNCAPAATDHIAHDAPRAIGRVGIMGATATSAGIVIDLLDADIPVTVYDLTRDSLGDVFASVRSRYEQSVAAGETTAHQRDLRMALLATTVNLHHLKDCDVIIDALGTDNDARAGLVRRLNEVVKPDAVVLTCPSNLDVYAIANYARHLGNVLGMQLPAATDVMQSWEFVPAKATSARTLATATALARSVNRSSAMVAGH</sequence>
<evidence type="ECO:0000256" key="1">
    <source>
        <dbReference type="ARBA" id="ARBA00023235"/>
    </source>
</evidence>
<evidence type="ECO:0000313" key="6">
    <source>
        <dbReference type="Proteomes" id="UP000290637"/>
    </source>
</evidence>
<proteinExistence type="predicted"/>
<dbReference type="RefSeq" id="WP_130184972.1">
    <property type="nucleotide sequence ID" value="NZ_CP035913.1"/>
</dbReference>
<evidence type="ECO:0000259" key="4">
    <source>
        <dbReference type="Pfam" id="PF02737"/>
    </source>
</evidence>
<dbReference type="Pfam" id="PF02737">
    <property type="entry name" value="3HCDH_N"/>
    <property type="match status" value="1"/>
</dbReference>
<dbReference type="GO" id="GO:0016853">
    <property type="term" value="F:isomerase activity"/>
    <property type="evidence" value="ECO:0007669"/>
    <property type="project" value="UniProtKB-KW"/>
</dbReference>
<evidence type="ECO:0000256" key="2">
    <source>
        <dbReference type="ARBA" id="ARBA00023239"/>
    </source>
</evidence>
<keyword evidence="2" id="KW-0456">Lyase</keyword>
<dbReference type="AlphaFoldDB" id="A0A4P6KTG3"/>
<name>A0A4P6KTG3_9BURK</name>
<evidence type="ECO:0000256" key="3">
    <source>
        <dbReference type="ARBA" id="ARBA00023268"/>
    </source>
</evidence>
<dbReference type="GO" id="GO:0006631">
    <property type="term" value="P:fatty acid metabolic process"/>
    <property type="evidence" value="ECO:0007669"/>
    <property type="project" value="InterPro"/>
</dbReference>
<keyword evidence="6" id="KW-1185">Reference proteome</keyword>
<gene>
    <name evidence="5" type="ORF">EWM63_01530</name>
</gene>
<dbReference type="InterPro" id="IPR006176">
    <property type="entry name" value="3-OHacyl-CoA_DH_NAD-bd"/>
</dbReference>
<dbReference type="GO" id="GO:0016829">
    <property type="term" value="F:lyase activity"/>
    <property type="evidence" value="ECO:0007669"/>
    <property type="project" value="UniProtKB-KW"/>
</dbReference>
<evidence type="ECO:0000313" key="5">
    <source>
        <dbReference type="EMBL" id="QBE61835.1"/>
    </source>
</evidence>
<dbReference type="KEGG" id="plue:EWM63_01530"/>
<dbReference type="Gene3D" id="3.40.50.720">
    <property type="entry name" value="NAD(P)-binding Rossmann-like Domain"/>
    <property type="match status" value="1"/>
</dbReference>
<dbReference type="SUPFAM" id="SSF51735">
    <property type="entry name" value="NAD(P)-binding Rossmann-fold domains"/>
    <property type="match status" value="1"/>
</dbReference>
<dbReference type="PANTHER" id="PTHR23309">
    <property type="entry name" value="3-HYDROXYACYL-COA DEHYROGENASE"/>
    <property type="match status" value="1"/>
</dbReference>
<dbReference type="EMBL" id="CP035913">
    <property type="protein sequence ID" value="QBE61835.1"/>
    <property type="molecule type" value="Genomic_DNA"/>
</dbReference>
<protein>
    <recommendedName>
        <fullName evidence="4">3-hydroxyacyl-CoA dehydrogenase NAD binding domain-containing protein</fullName>
    </recommendedName>
</protein>
<dbReference type="OrthoDB" id="8756983at2"/>
<keyword evidence="3" id="KW-0511">Multifunctional enzyme</keyword>
<accession>A0A4P6KTG3</accession>
<feature type="domain" description="3-hydroxyacyl-CoA dehydrogenase NAD binding" evidence="4">
    <location>
        <begin position="25"/>
        <end position="198"/>
    </location>
</feature>
<dbReference type="GO" id="GO:0070403">
    <property type="term" value="F:NAD+ binding"/>
    <property type="evidence" value="ECO:0007669"/>
    <property type="project" value="InterPro"/>
</dbReference>